<dbReference type="PANTHER" id="PTHR23076">
    <property type="entry name" value="METALLOPROTEASE M41 FTSH"/>
    <property type="match status" value="1"/>
</dbReference>
<dbReference type="PANTHER" id="PTHR23076:SF97">
    <property type="entry name" value="ATP-DEPENDENT ZINC METALLOPROTEASE YME1L1"/>
    <property type="match status" value="1"/>
</dbReference>
<dbReference type="GO" id="GO:0005524">
    <property type="term" value="F:ATP binding"/>
    <property type="evidence" value="ECO:0007669"/>
    <property type="project" value="UniProtKB-KW"/>
</dbReference>
<dbReference type="CDD" id="cd19501">
    <property type="entry name" value="RecA-like_FtsH"/>
    <property type="match status" value="1"/>
</dbReference>
<dbReference type="GO" id="GO:0030163">
    <property type="term" value="P:protein catabolic process"/>
    <property type="evidence" value="ECO:0007669"/>
    <property type="project" value="TreeGrafter"/>
</dbReference>
<dbReference type="AlphaFoldDB" id="X1GYA6"/>
<keyword evidence="6" id="KW-0479">Metal-binding</keyword>
<keyword evidence="7" id="KW-0547">Nucleotide-binding</keyword>
<evidence type="ECO:0000313" key="16">
    <source>
        <dbReference type="EMBL" id="GAH46589.1"/>
    </source>
</evidence>
<name>X1GYA6_9ZZZZ</name>
<evidence type="ECO:0000259" key="15">
    <source>
        <dbReference type="SMART" id="SM00382"/>
    </source>
</evidence>
<dbReference type="Gene3D" id="3.40.50.300">
    <property type="entry name" value="P-loop containing nucleotide triphosphate hydrolases"/>
    <property type="match status" value="1"/>
</dbReference>
<dbReference type="GO" id="GO:0005886">
    <property type="term" value="C:plasma membrane"/>
    <property type="evidence" value="ECO:0007669"/>
    <property type="project" value="TreeGrafter"/>
</dbReference>
<dbReference type="InterPro" id="IPR000642">
    <property type="entry name" value="Peptidase_M41"/>
</dbReference>
<dbReference type="FunFam" id="1.10.8.60:FF:000001">
    <property type="entry name" value="ATP-dependent zinc metalloprotease FtsH"/>
    <property type="match status" value="1"/>
</dbReference>
<dbReference type="Gene3D" id="1.10.8.60">
    <property type="match status" value="1"/>
</dbReference>
<evidence type="ECO:0000256" key="2">
    <source>
        <dbReference type="ARBA" id="ARBA00004370"/>
    </source>
</evidence>
<keyword evidence="8" id="KW-0378">Hydrolase</keyword>
<dbReference type="InterPro" id="IPR003960">
    <property type="entry name" value="ATPase_AAA_CS"/>
</dbReference>
<gene>
    <name evidence="16" type="ORF">S03H2_15019</name>
</gene>
<dbReference type="InterPro" id="IPR003593">
    <property type="entry name" value="AAA+_ATPase"/>
</dbReference>
<evidence type="ECO:0000256" key="4">
    <source>
        <dbReference type="ARBA" id="ARBA00022670"/>
    </source>
</evidence>
<evidence type="ECO:0000256" key="10">
    <source>
        <dbReference type="ARBA" id="ARBA00022840"/>
    </source>
</evidence>
<dbReference type="GO" id="GO:0046872">
    <property type="term" value="F:metal ion binding"/>
    <property type="evidence" value="ECO:0007669"/>
    <property type="project" value="UniProtKB-KW"/>
</dbReference>
<feature type="domain" description="AAA+ ATPase" evidence="15">
    <location>
        <begin position="150"/>
        <end position="289"/>
    </location>
</feature>
<feature type="non-terminal residue" evidence="16">
    <location>
        <position position="1"/>
    </location>
</feature>
<dbReference type="Pfam" id="PF01434">
    <property type="entry name" value="Peptidase_M41"/>
    <property type="match status" value="1"/>
</dbReference>
<proteinExistence type="inferred from homology"/>
<evidence type="ECO:0000256" key="6">
    <source>
        <dbReference type="ARBA" id="ARBA00022723"/>
    </source>
</evidence>
<comment type="subcellular location">
    <subcellularLocation>
        <location evidence="2">Membrane</location>
    </subcellularLocation>
</comment>
<reference evidence="16" key="1">
    <citation type="journal article" date="2014" name="Front. Microbiol.">
        <title>High frequency of phylogenetically diverse reductive dehalogenase-homologous genes in deep subseafloor sedimentary metagenomes.</title>
        <authorList>
            <person name="Kawai M."/>
            <person name="Futagami T."/>
            <person name="Toyoda A."/>
            <person name="Takaki Y."/>
            <person name="Nishi S."/>
            <person name="Hori S."/>
            <person name="Arai W."/>
            <person name="Tsubouchi T."/>
            <person name="Morono Y."/>
            <person name="Uchiyama I."/>
            <person name="Ito T."/>
            <person name="Fujiyama A."/>
            <person name="Inagaki F."/>
            <person name="Takami H."/>
        </authorList>
    </citation>
    <scope>NUCLEOTIDE SEQUENCE</scope>
    <source>
        <strain evidence="16">Expedition CK06-06</strain>
    </source>
</reference>
<dbReference type="SUPFAM" id="SSF52540">
    <property type="entry name" value="P-loop containing nucleoside triphosphate hydrolases"/>
    <property type="match status" value="1"/>
</dbReference>
<dbReference type="InterPro" id="IPR037219">
    <property type="entry name" value="Peptidase_M41-like"/>
</dbReference>
<dbReference type="PROSITE" id="PS00674">
    <property type="entry name" value="AAA"/>
    <property type="match status" value="1"/>
</dbReference>
<dbReference type="Gene3D" id="1.20.58.760">
    <property type="entry name" value="Peptidase M41"/>
    <property type="match status" value="1"/>
</dbReference>
<dbReference type="InterPro" id="IPR041569">
    <property type="entry name" value="AAA_lid_3"/>
</dbReference>
<dbReference type="FunFam" id="3.40.50.300:FF:000001">
    <property type="entry name" value="ATP-dependent zinc metalloprotease FtsH"/>
    <property type="match status" value="1"/>
</dbReference>
<evidence type="ECO:0000256" key="1">
    <source>
        <dbReference type="ARBA" id="ARBA00001947"/>
    </source>
</evidence>
<dbReference type="InterPro" id="IPR005936">
    <property type="entry name" value="FtsH"/>
</dbReference>
<feature type="non-terminal residue" evidence="16">
    <location>
        <position position="397"/>
    </location>
</feature>
<evidence type="ECO:0000256" key="12">
    <source>
        <dbReference type="ARBA" id="ARBA00023049"/>
    </source>
</evidence>
<dbReference type="GO" id="GO:0004222">
    <property type="term" value="F:metalloendopeptidase activity"/>
    <property type="evidence" value="ECO:0007669"/>
    <property type="project" value="InterPro"/>
</dbReference>
<dbReference type="GO" id="GO:0004176">
    <property type="term" value="F:ATP-dependent peptidase activity"/>
    <property type="evidence" value="ECO:0007669"/>
    <property type="project" value="InterPro"/>
</dbReference>
<dbReference type="SUPFAM" id="SSF140990">
    <property type="entry name" value="FtsH protease domain-like"/>
    <property type="match status" value="1"/>
</dbReference>
<evidence type="ECO:0000256" key="7">
    <source>
        <dbReference type="ARBA" id="ARBA00022741"/>
    </source>
</evidence>
<keyword evidence="9" id="KW-0862">Zinc</keyword>
<evidence type="ECO:0000256" key="11">
    <source>
        <dbReference type="ARBA" id="ARBA00022989"/>
    </source>
</evidence>
<keyword evidence="12" id="KW-0482">Metalloprotease</keyword>
<comment type="similarity">
    <text evidence="3">In the C-terminal section; belongs to the peptidase M41 family.</text>
</comment>
<dbReference type="EMBL" id="BARU01007622">
    <property type="protein sequence ID" value="GAH46589.1"/>
    <property type="molecule type" value="Genomic_DNA"/>
</dbReference>
<evidence type="ECO:0000256" key="3">
    <source>
        <dbReference type="ARBA" id="ARBA00010044"/>
    </source>
</evidence>
<evidence type="ECO:0000256" key="14">
    <source>
        <dbReference type="SAM" id="Phobius"/>
    </source>
</evidence>
<evidence type="ECO:0000256" key="5">
    <source>
        <dbReference type="ARBA" id="ARBA00022692"/>
    </source>
</evidence>
<evidence type="ECO:0000256" key="9">
    <source>
        <dbReference type="ARBA" id="ARBA00022833"/>
    </source>
</evidence>
<keyword evidence="10" id="KW-0067">ATP-binding</keyword>
<dbReference type="GO" id="GO:0006508">
    <property type="term" value="P:proteolysis"/>
    <property type="evidence" value="ECO:0007669"/>
    <property type="project" value="UniProtKB-KW"/>
</dbReference>
<evidence type="ECO:0000256" key="13">
    <source>
        <dbReference type="ARBA" id="ARBA00023136"/>
    </source>
</evidence>
<dbReference type="Pfam" id="PF00004">
    <property type="entry name" value="AAA"/>
    <property type="match status" value="1"/>
</dbReference>
<protein>
    <recommendedName>
        <fullName evidence="15">AAA+ ATPase domain-containing protein</fullName>
    </recommendedName>
</protein>
<dbReference type="InterPro" id="IPR003959">
    <property type="entry name" value="ATPase_AAA_core"/>
</dbReference>
<sequence>LSKVVAMSQGKEIAEIRVEDDALLITTFDGTELRAFKESNASIYEIEGLDLQGVVVDIKGSSGINWGGLLINFLPLLLFGGLLFFLFRQARGANSQAMSFGRSRARLFPANRTTVTFEDVAGVEEAKQDLREVVDFLKSREKFQSLGARIPKGVLLIGPPGTGKTLMARAIAGEADVPFFSISGSEFVEMFVGVGASRVRDLFDQAKRNAPCIVFIDEIDAVGRHRGAGLGGSHDEREQTLNQILVEMDGFDTNTSVIVLAATNRPDILDPALLRPGRFDRRVMLDRPDIVGRLAILKVHAEGKPLNKSVNLEVLAKGTVGFSGADLANLVNEAAILAARRDKKAIGMQEFDESVDRVIAGPERKSRKISPKEKEITAYHEAGHALVAKMLPNADPV</sequence>
<keyword evidence="5 14" id="KW-0812">Transmembrane</keyword>
<comment type="caution">
    <text evidence="16">The sequence shown here is derived from an EMBL/GenBank/DDBJ whole genome shotgun (WGS) entry which is preliminary data.</text>
</comment>
<dbReference type="Pfam" id="PF17862">
    <property type="entry name" value="AAA_lid_3"/>
    <property type="match status" value="1"/>
</dbReference>
<organism evidence="16">
    <name type="scientific">marine sediment metagenome</name>
    <dbReference type="NCBI Taxonomy" id="412755"/>
    <lineage>
        <taxon>unclassified sequences</taxon>
        <taxon>metagenomes</taxon>
        <taxon>ecological metagenomes</taxon>
    </lineage>
</organism>
<keyword evidence="4" id="KW-0645">Protease</keyword>
<dbReference type="GO" id="GO:0016887">
    <property type="term" value="F:ATP hydrolysis activity"/>
    <property type="evidence" value="ECO:0007669"/>
    <property type="project" value="InterPro"/>
</dbReference>
<keyword evidence="11 14" id="KW-1133">Transmembrane helix</keyword>
<feature type="transmembrane region" description="Helical" evidence="14">
    <location>
        <begin position="66"/>
        <end position="87"/>
    </location>
</feature>
<dbReference type="SMART" id="SM00382">
    <property type="entry name" value="AAA"/>
    <property type="match status" value="1"/>
</dbReference>
<accession>X1GYA6</accession>
<keyword evidence="13 14" id="KW-0472">Membrane</keyword>
<comment type="cofactor">
    <cofactor evidence="1">
        <name>Zn(2+)</name>
        <dbReference type="ChEBI" id="CHEBI:29105"/>
    </cofactor>
</comment>
<dbReference type="NCBIfam" id="TIGR01241">
    <property type="entry name" value="FtsH_fam"/>
    <property type="match status" value="1"/>
</dbReference>
<dbReference type="InterPro" id="IPR027417">
    <property type="entry name" value="P-loop_NTPase"/>
</dbReference>
<evidence type="ECO:0000256" key="8">
    <source>
        <dbReference type="ARBA" id="ARBA00022801"/>
    </source>
</evidence>